<evidence type="ECO:0000256" key="1">
    <source>
        <dbReference type="ARBA" id="ARBA00022729"/>
    </source>
</evidence>
<reference evidence="6" key="1">
    <citation type="submission" date="2021-02" db="EMBL/GenBank/DDBJ databases">
        <authorList>
            <person name="Nowell W R."/>
        </authorList>
    </citation>
    <scope>NUCLEOTIDE SEQUENCE</scope>
</reference>
<dbReference type="AlphaFoldDB" id="A0A814CG95"/>
<dbReference type="Gene3D" id="2.80.10.50">
    <property type="match status" value="1"/>
</dbReference>
<gene>
    <name evidence="7" type="ORF">EDS130_LOCUS34217</name>
    <name evidence="6" type="ORF">XAT740_LOCUS10176</name>
</gene>
<dbReference type="OrthoDB" id="5588846at2759"/>
<keyword evidence="1 4" id="KW-0732">Signal</keyword>
<comment type="caution">
    <text evidence="6">The sequence shown here is derived from an EMBL/GenBank/DDBJ whole genome shotgun (WGS) entry which is preliminary data.</text>
</comment>
<dbReference type="Pfam" id="PF02815">
    <property type="entry name" value="MIR"/>
    <property type="match status" value="1"/>
</dbReference>
<dbReference type="EMBL" id="CAJNOJ010000283">
    <property type="protein sequence ID" value="CAF1368108.1"/>
    <property type="molecule type" value="Genomic_DNA"/>
</dbReference>
<evidence type="ECO:0000313" key="7">
    <source>
        <dbReference type="EMBL" id="CAF1368108.1"/>
    </source>
</evidence>
<protein>
    <recommendedName>
        <fullName evidence="5">MIR domain-containing protein</fullName>
    </recommendedName>
</protein>
<feature type="domain" description="MIR" evidence="5">
    <location>
        <begin position="144"/>
        <end position="198"/>
    </location>
</feature>
<dbReference type="SMART" id="SM00472">
    <property type="entry name" value="MIR"/>
    <property type="match status" value="3"/>
</dbReference>
<dbReference type="Proteomes" id="UP000663828">
    <property type="component" value="Unassembled WGS sequence"/>
</dbReference>
<dbReference type="PANTHER" id="PTHR46809">
    <property type="entry name" value="STROMAL CELL-DERIVED FACTOR 2-LIKE PROTEIN"/>
    <property type="match status" value="1"/>
</dbReference>
<sequence>MLNMNSLLQWSIFILFCQLVSSNKDSMTCGSTFKLVNQQSGDRLHSHDVKYGSGSGQQSVTGTPNADDVNSYWQVRGDIRNDCERGTPIKCDSVVRLFHVTTRRNLHSHNYQSPLSNNQEVSAYGEDGVGDEGDRWKVVCTTKNDYWLRADPVRLQHVVTGKYLHLSGDTYGRPIQGQKEISCYSHANRQNLWKVDAGVYIRPSTEPLSSTRDDNSNSRSQSATTDRFEDEL</sequence>
<feature type="region of interest" description="Disordered" evidence="3">
    <location>
        <begin position="204"/>
        <end position="232"/>
    </location>
</feature>
<feature type="region of interest" description="Disordered" evidence="3">
    <location>
        <begin position="46"/>
        <end position="67"/>
    </location>
</feature>
<dbReference type="Proteomes" id="UP000663852">
    <property type="component" value="Unassembled WGS sequence"/>
</dbReference>
<evidence type="ECO:0000256" key="4">
    <source>
        <dbReference type="SAM" id="SignalP"/>
    </source>
</evidence>
<proteinExistence type="predicted"/>
<keyword evidence="2" id="KW-0677">Repeat</keyword>
<dbReference type="PANTHER" id="PTHR46809:SF2">
    <property type="entry name" value="GH21273P"/>
    <property type="match status" value="1"/>
</dbReference>
<feature type="domain" description="MIR" evidence="5">
    <location>
        <begin position="24"/>
        <end position="78"/>
    </location>
</feature>
<dbReference type="EMBL" id="CAJNOR010000538">
    <property type="protein sequence ID" value="CAF0942110.1"/>
    <property type="molecule type" value="Genomic_DNA"/>
</dbReference>
<keyword evidence="8" id="KW-1185">Reference proteome</keyword>
<evidence type="ECO:0000256" key="2">
    <source>
        <dbReference type="ARBA" id="ARBA00022737"/>
    </source>
</evidence>
<dbReference type="SUPFAM" id="SSF82109">
    <property type="entry name" value="MIR domain"/>
    <property type="match status" value="1"/>
</dbReference>
<dbReference type="InterPro" id="IPR036300">
    <property type="entry name" value="MIR_dom_sf"/>
</dbReference>
<evidence type="ECO:0000259" key="5">
    <source>
        <dbReference type="PROSITE" id="PS50919"/>
    </source>
</evidence>
<feature type="signal peptide" evidence="4">
    <location>
        <begin position="1"/>
        <end position="22"/>
    </location>
</feature>
<accession>A0A814CG95</accession>
<name>A0A814CG95_ADIRI</name>
<feature type="domain" description="MIR" evidence="5">
    <location>
        <begin position="86"/>
        <end position="141"/>
    </location>
</feature>
<dbReference type="InterPro" id="IPR016093">
    <property type="entry name" value="MIR_motif"/>
</dbReference>
<evidence type="ECO:0000313" key="8">
    <source>
        <dbReference type="Proteomes" id="UP000663828"/>
    </source>
</evidence>
<organism evidence="6 8">
    <name type="scientific">Adineta ricciae</name>
    <name type="common">Rotifer</name>
    <dbReference type="NCBI Taxonomy" id="249248"/>
    <lineage>
        <taxon>Eukaryota</taxon>
        <taxon>Metazoa</taxon>
        <taxon>Spiralia</taxon>
        <taxon>Gnathifera</taxon>
        <taxon>Rotifera</taxon>
        <taxon>Eurotatoria</taxon>
        <taxon>Bdelloidea</taxon>
        <taxon>Adinetida</taxon>
        <taxon>Adinetidae</taxon>
        <taxon>Adineta</taxon>
    </lineage>
</organism>
<evidence type="ECO:0000256" key="3">
    <source>
        <dbReference type="SAM" id="MobiDB-lite"/>
    </source>
</evidence>
<feature type="chain" id="PRO_5036224058" description="MIR domain-containing protein" evidence="4">
    <location>
        <begin position="23"/>
        <end position="232"/>
    </location>
</feature>
<evidence type="ECO:0000313" key="6">
    <source>
        <dbReference type="EMBL" id="CAF0942110.1"/>
    </source>
</evidence>
<dbReference type="PROSITE" id="PS50919">
    <property type="entry name" value="MIR"/>
    <property type="match status" value="3"/>
</dbReference>